<dbReference type="EMBL" id="BGPR01000021">
    <property type="protein sequence ID" value="GBL80457.1"/>
    <property type="molecule type" value="Genomic_DNA"/>
</dbReference>
<accession>A0A4Y2ALE7</accession>
<keyword evidence="2" id="KW-1185">Reference proteome</keyword>
<evidence type="ECO:0000313" key="1">
    <source>
        <dbReference type="EMBL" id="GBL80457.1"/>
    </source>
</evidence>
<proteinExistence type="predicted"/>
<reference evidence="1 2" key="1">
    <citation type="journal article" date="2019" name="Sci. Rep.">
        <title>Orb-weaving spider Araneus ventricosus genome elucidates the spidroin gene catalogue.</title>
        <authorList>
            <person name="Kono N."/>
            <person name="Nakamura H."/>
            <person name="Ohtoshi R."/>
            <person name="Moran D.A.P."/>
            <person name="Shinohara A."/>
            <person name="Yoshida Y."/>
            <person name="Fujiwara M."/>
            <person name="Mori M."/>
            <person name="Tomita M."/>
            <person name="Arakawa K."/>
        </authorList>
    </citation>
    <scope>NUCLEOTIDE SEQUENCE [LARGE SCALE GENOMIC DNA]</scope>
</reference>
<organism evidence="1 2">
    <name type="scientific">Araneus ventricosus</name>
    <name type="common">Orbweaver spider</name>
    <name type="synonym">Epeira ventricosa</name>
    <dbReference type="NCBI Taxonomy" id="182803"/>
    <lineage>
        <taxon>Eukaryota</taxon>
        <taxon>Metazoa</taxon>
        <taxon>Ecdysozoa</taxon>
        <taxon>Arthropoda</taxon>
        <taxon>Chelicerata</taxon>
        <taxon>Arachnida</taxon>
        <taxon>Araneae</taxon>
        <taxon>Araneomorphae</taxon>
        <taxon>Entelegynae</taxon>
        <taxon>Araneoidea</taxon>
        <taxon>Araneidae</taxon>
        <taxon>Araneus</taxon>
    </lineage>
</organism>
<dbReference type="AlphaFoldDB" id="A0A4Y2ALE7"/>
<comment type="caution">
    <text evidence="1">The sequence shown here is derived from an EMBL/GenBank/DDBJ whole genome shotgun (WGS) entry which is preliminary data.</text>
</comment>
<protein>
    <submittedName>
        <fullName evidence="1">Caseinolytic peptidase B</fullName>
    </submittedName>
</protein>
<name>A0A4Y2ALE7_ARAVE</name>
<sequence length="17" mass="1921">MKALIRQDSYVPLNIGC</sequence>
<gene>
    <name evidence="1" type="primary">CLPB</name>
    <name evidence="1" type="ORF">AVEN_92347_1</name>
</gene>
<dbReference type="Proteomes" id="UP000499080">
    <property type="component" value="Unassembled WGS sequence"/>
</dbReference>
<evidence type="ECO:0000313" key="2">
    <source>
        <dbReference type="Proteomes" id="UP000499080"/>
    </source>
</evidence>
<feature type="non-terminal residue" evidence="1">
    <location>
        <position position="17"/>
    </location>
</feature>